<keyword evidence="1" id="KW-0812">Transmembrane</keyword>
<dbReference type="SUPFAM" id="SSF54637">
    <property type="entry name" value="Thioesterase/thiol ester dehydrase-isomerase"/>
    <property type="match status" value="1"/>
</dbReference>
<proteinExistence type="predicted"/>
<dbReference type="GeneID" id="30966146"/>
<evidence type="ECO:0000313" key="2">
    <source>
        <dbReference type="EMBL" id="ODV61941.1"/>
    </source>
</evidence>
<dbReference type="InterPro" id="IPR052061">
    <property type="entry name" value="PTE-AB_protein"/>
</dbReference>
<dbReference type="EMBL" id="KV454478">
    <property type="protein sequence ID" value="ODV61941.1"/>
    <property type="molecule type" value="Genomic_DNA"/>
</dbReference>
<dbReference type="FunCoup" id="A0A1D2VJY8">
    <property type="interactions" value="80"/>
</dbReference>
<keyword evidence="1" id="KW-1133">Transmembrane helix</keyword>
<dbReference type="Proteomes" id="UP000095038">
    <property type="component" value="Unassembled WGS sequence"/>
</dbReference>
<sequence>MIRASLAKNLVWVSKSGFKSGFQSGFSGNLHWSYRLHYSFSSYSTLNTNSQKEKISGDSVGNKKKNNEKSKTKSHWKLYLFAFAIGIATANYLPIFTIYGNISNKSLPDLNSAEQVAKYNENLKNELKNLKIYQKLIEDKENYLLIDGKNENKNENDTLYQILSEKSKTIELLSIPGGFSIEPVFFINIGDKDSDPKDDSEIICILHCGVKLCGFPGLVHGGILASILDELSINFLNYHFLKESNIKEKVSTKKENLKLSYTFPTVANNFIVIKSKIEKISNKENSKKDKYCVHSKIENSKSRLLVDSSVIYDL</sequence>
<accession>A0A1D2VJY8</accession>
<dbReference type="InParanoid" id="A0A1D2VJY8"/>
<dbReference type="OrthoDB" id="506431at2759"/>
<evidence type="ECO:0008006" key="4">
    <source>
        <dbReference type="Google" id="ProtNLM"/>
    </source>
</evidence>
<keyword evidence="3" id="KW-1185">Reference proteome</keyword>
<dbReference type="Gene3D" id="3.10.129.10">
    <property type="entry name" value="Hotdog Thioesterase"/>
    <property type="match status" value="1"/>
</dbReference>
<keyword evidence="1" id="KW-0472">Membrane</keyword>
<dbReference type="InterPro" id="IPR029069">
    <property type="entry name" value="HotDog_dom_sf"/>
</dbReference>
<evidence type="ECO:0000256" key="1">
    <source>
        <dbReference type="SAM" id="Phobius"/>
    </source>
</evidence>
<dbReference type="RefSeq" id="XP_020048248.1">
    <property type="nucleotide sequence ID" value="XM_020192510.1"/>
</dbReference>
<name>A0A1D2VJY8_9ASCO</name>
<protein>
    <recommendedName>
        <fullName evidence="4">Thioesterase domain-containing protein</fullName>
    </recommendedName>
</protein>
<gene>
    <name evidence="2" type="ORF">ASCRUDRAFT_7400</name>
</gene>
<dbReference type="PANTHER" id="PTHR47260:SF1">
    <property type="entry name" value="UPF0644 PROTEIN PB2B4.06"/>
    <property type="match status" value="1"/>
</dbReference>
<reference evidence="3" key="1">
    <citation type="submission" date="2016-05" db="EMBL/GenBank/DDBJ databases">
        <title>Comparative genomics of biotechnologically important yeasts.</title>
        <authorList>
            <consortium name="DOE Joint Genome Institute"/>
            <person name="Riley R."/>
            <person name="Haridas S."/>
            <person name="Wolfe K.H."/>
            <person name="Lopes M.R."/>
            <person name="Hittinger C.T."/>
            <person name="Goker M."/>
            <person name="Salamov A."/>
            <person name="Wisecaver J."/>
            <person name="Long T.M."/>
            <person name="Aerts A.L."/>
            <person name="Barry K."/>
            <person name="Choi C."/>
            <person name="Clum A."/>
            <person name="Coughlan A.Y."/>
            <person name="Deshpande S."/>
            <person name="Douglass A.P."/>
            <person name="Hanson S.J."/>
            <person name="Klenk H.-P."/>
            <person name="Labutti K."/>
            <person name="Lapidus A."/>
            <person name="Lindquist E."/>
            <person name="Lipzen A."/>
            <person name="Meier-Kolthoff J.P."/>
            <person name="Ohm R.A."/>
            <person name="Otillar R.P."/>
            <person name="Pangilinan J."/>
            <person name="Peng Y."/>
            <person name="Rokas A."/>
            <person name="Rosa C.A."/>
            <person name="Scheuner C."/>
            <person name="Sibirny A.A."/>
            <person name="Slot J.C."/>
            <person name="Stielow J.B."/>
            <person name="Sun H."/>
            <person name="Kurtzman C.P."/>
            <person name="Blackwell M."/>
            <person name="Grigoriev I.V."/>
            <person name="Jeffries T.W."/>
        </authorList>
    </citation>
    <scope>NUCLEOTIDE SEQUENCE [LARGE SCALE GENOMIC DNA]</scope>
    <source>
        <strain evidence="3">DSM 1968</strain>
    </source>
</reference>
<dbReference type="STRING" id="1344418.A0A1D2VJY8"/>
<organism evidence="2 3">
    <name type="scientific">Ascoidea rubescens DSM 1968</name>
    <dbReference type="NCBI Taxonomy" id="1344418"/>
    <lineage>
        <taxon>Eukaryota</taxon>
        <taxon>Fungi</taxon>
        <taxon>Dikarya</taxon>
        <taxon>Ascomycota</taxon>
        <taxon>Saccharomycotina</taxon>
        <taxon>Saccharomycetes</taxon>
        <taxon>Ascoideaceae</taxon>
        <taxon>Ascoidea</taxon>
    </lineage>
</organism>
<dbReference type="PANTHER" id="PTHR47260">
    <property type="entry name" value="UPF0644 PROTEIN PB2B4.06"/>
    <property type="match status" value="1"/>
</dbReference>
<dbReference type="AlphaFoldDB" id="A0A1D2VJY8"/>
<feature type="transmembrane region" description="Helical" evidence="1">
    <location>
        <begin position="78"/>
        <end position="99"/>
    </location>
</feature>
<evidence type="ECO:0000313" key="3">
    <source>
        <dbReference type="Proteomes" id="UP000095038"/>
    </source>
</evidence>